<feature type="transmembrane region" description="Helical" evidence="1">
    <location>
        <begin position="282"/>
        <end position="301"/>
    </location>
</feature>
<keyword evidence="1" id="KW-0812">Transmembrane</keyword>
<feature type="transmembrane region" description="Helical" evidence="1">
    <location>
        <begin position="168"/>
        <end position="195"/>
    </location>
</feature>
<evidence type="ECO:0000256" key="1">
    <source>
        <dbReference type="SAM" id="Phobius"/>
    </source>
</evidence>
<accession>A0A399SXS1</accession>
<evidence type="ECO:0000313" key="2">
    <source>
        <dbReference type="EMBL" id="RIJ46951.1"/>
    </source>
</evidence>
<sequence>MDTGLKHRTKLRVFGKLFSERRLLLLASGIFFALYGLLLTYCIPYHLWHSEQTQLFSFNADYLAGFLGRPGKPLEYAGSFLVQFFYYPRFGALLLTAVGVLLFILIRSNLKKLNVHGLFWSFLPVLGLLMLQTNLHYSPVYSFHLIVVLLGFRLYLEVENKWWRLAGFAFGWPLLFWLAGAYAFVFLILCLLVTLNEVRKLSDILLPLGYCLLGFAWLAVGYWGVFQLPRDVFLGYPFIQMDQSLYRWGLVNLLYLPALLIVAWLFPLQIRKAWSGWNFKTIGLTVVLLSVGFWGVYDYGLNKKQELILKMDYYVQHEQWEKVLELGKSYPGVNQLVIYYSNLALAKQGLLTEKLFEYPQIGSKGLRLRWERNRLASLLGGEVFYQLHYYNEAFRWAFESSVSHGLNPRAVKRMAQTSLANGHLELAKKYVLLLEETLFYKDWAFRFREQMEQAASAPELKTVNHPFQVHTDFTSDIRGFDLKVEELLQNCPENQAAFDYYTASLLLDKKLEELTDLVLNNPDRFAGPLHGPLAEAVLLYQKLSGKPLDEIQVEPAVYHRFEEFARALSRNRGSQAAYQLEAAFGTTFWYYFYFY</sequence>
<reference evidence="2 3" key="1">
    <citation type="submission" date="2018-08" db="EMBL/GenBank/DDBJ databases">
        <title>Pallidiluteibacterium maritimus gen. nov., sp. nov., isolated from coastal sediment.</title>
        <authorList>
            <person name="Zhou L.Y."/>
        </authorList>
    </citation>
    <scope>NUCLEOTIDE SEQUENCE [LARGE SCALE GENOMIC DNA]</scope>
    <source>
        <strain evidence="2 3">XSD2</strain>
    </source>
</reference>
<dbReference type="InterPro" id="IPR045692">
    <property type="entry name" value="DUF6057"/>
</dbReference>
<gene>
    <name evidence="2" type="ORF">D1614_16055</name>
</gene>
<feature type="transmembrane region" description="Helical" evidence="1">
    <location>
        <begin position="245"/>
        <end position="270"/>
    </location>
</feature>
<comment type="caution">
    <text evidence="2">The sequence shown here is derived from an EMBL/GenBank/DDBJ whole genome shotgun (WGS) entry which is preliminary data.</text>
</comment>
<keyword evidence="1" id="KW-1133">Transmembrane helix</keyword>
<dbReference type="AlphaFoldDB" id="A0A399SXS1"/>
<proteinExistence type="predicted"/>
<dbReference type="Pfam" id="PF19529">
    <property type="entry name" value="DUF6057"/>
    <property type="match status" value="1"/>
</dbReference>
<feature type="transmembrane region" description="Helical" evidence="1">
    <location>
        <begin position="86"/>
        <end position="106"/>
    </location>
</feature>
<organism evidence="2 3">
    <name type="scientific">Maribellus luteus</name>
    <dbReference type="NCBI Taxonomy" id="2305463"/>
    <lineage>
        <taxon>Bacteria</taxon>
        <taxon>Pseudomonadati</taxon>
        <taxon>Bacteroidota</taxon>
        <taxon>Bacteroidia</taxon>
        <taxon>Marinilabiliales</taxon>
        <taxon>Prolixibacteraceae</taxon>
        <taxon>Maribellus</taxon>
    </lineage>
</organism>
<keyword evidence="1" id="KW-0472">Membrane</keyword>
<protein>
    <submittedName>
        <fullName evidence="2">Uncharacterized protein</fullName>
    </submittedName>
</protein>
<feature type="transmembrane region" description="Helical" evidence="1">
    <location>
        <begin position="23"/>
        <end position="48"/>
    </location>
</feature>
<name>A0A399SXS1_9BACT</name>
<dbReference type="Proteomes" id="UP000265926">
    <property type="component" value="Unassembled WGS sequence"/>
</dbReference>
<dbReference type="EMBL" id="QWGR01000010">
    <property type="protein sequence ID" value="RIJ46951.1"/>
    <property type="molecule type" value="Genomic_DNA"/>
</dbReference>
<feature type="transmembrane region" description="Helical" evidence="1">
    <location>
        <begin position="207"/>
        <end position="225"/>
    </location>
</feature>
<feature type="transmembrane region" description="Helical" evidence="1">
    <location>
        <begin position="113"/>
        <end position="131"/>
    </location>
</feature>
<evidence type="ECO:0000313" key="3">
    <source>
        <dbReference type="Proteomes" id="UP000265926"/>
    </source>
</evidence>
<keyword evidence="3" id="KW-1185">Reference proteome</keyword>